<evidence type="ECO:0000313" key="3">
    <source>
        <dbReference type="EMBL" id="CAD7684727.1"/>
    </source>
</evidence>
<feature type="region of interest" description="Disordered" evidence="1">
    <location>
        <begin position="75"/>
        <end position="98"/>
    </location>
</feature>
<gene>
    <name evidence="3" type="ORF">NYPRO_LOCUS17520</name>
</gene>
<proteinExistence type="predicted"/>
<reference evidence="3" key="1">
    <citation type="submission" date="2020-12" db="EMBL/GenBank/DDBJ databases">
        <authorList>
            <consortium name="Molecular Ecology Group"/>
        </authorList>
    </citation>
    <scope>NUCLEOTIDE SEQUENCE</scope>
    <source>
        <strain evidence="3">TBG_1078</strain>
    </source>
</reference>
<sequence length="98" mass="11425">MLAWDVPWCTWNDMIFELEVPQKATQYNTGTYCRMASNQLDSYQQVSLSTILFIIIVALGISVITIRWKLPYRQEEKNKEEESQLTAQQAEKCNTNNC</sequence>
<accession>A0A811Z4T2</accession>
<dbReference type="AlphaFoldDB" id="A0A811Z4T2"/>
<evidence type="ECO:0000256" key="2">
    <source>
        <dbReference type="SAM" id="Phobius"/>
    </source>
</evidence>
<keyword evidence="2" id="KW-0472">Membrane</keyword>
<feature type="transmembrane region" description="Helical" evidence="2">
    <location>
        <begin position="46"/>
        <end position="68"/>
    </location>
</feature>
<evidence type="ECO:0000313" key="4">
    <source>
        <dbReference type="Proteomes" id="UP000645828"/>
    </source>
</evidence>
<organism evidence="3 4">
    <name type="scientific">Nyctereutes procyonoides</name>
    <name type="common">Raccoon dog</name>
    <name type="synonym">Canis procyonoides</name>
    <dbReference type="NCBI Taxonomy" id="34880"/>
    <lineage>
        <taxon>Eukaryota</taxon>
        <taxon>Metazoa</taxon>
        <taxon>Chordata</taxon>
        <taxon>Craniata</taxon>
        <taxon>Vertebrata</taxon>
        <taxon>Euteleostomi</taxon>
        <taxon>Mammalia</taxon>
        <taxon>Eutheria</taxon>
        <taxon>Laurasiatheria</taxon>
        <taxon>Carnivora</taxon>
        <taxon>Caniformia</taxon>
        <taxon>Canidae</taxon>
        <taxon>Nyctereutes</taxon>
    </lineage>
</organism>
<evidence type="ECO:0000256" key="1">
    <source>
        <dbReference type="SAM" id="MobiDB-lite"/>
    </source>
</evidence>
<feature type="compositionally biased region" description="Polar residues" evidence="1">
    <location>
        <begin position="84"/>
        <end position="98"/>
    </location>
</feature>
<protein>
    <submittedName>
        <fullName evidence="3">(raccoon dog) hypothetical protein</fullName>
    </submittedName>
</protein>
<dbReference type="EMBL" id="CAJHUB010000759">
    <property type="protein sequence ID" value="CAD7684727.1"/>
    <property type="molecule type" value="Genomic_DNA"/>
</dbReference>
<keyword evidence="2" id="KW-1133">Transmembrane helix</keyword>
<comment type="caution">
    <text evidence="3">The sequence shown here is derived from an EMBL/GenBank/DDBJ whole genome shotgun (WGS) entry which is preliminary data.</text>
</comment>
<keyword evidence="2" id="KW-0812">Transmembrane</keyword>
<keyword evidence="4" id="KW-1185">Reference proteome</keyword>
<name>A0A811Z4T2_NYCPR</name>
<dbReference type="Proteomes" id="UP000645828">
    <property type="component" value="Unassembled WGS sequence"/>
</dbReference>